<proteinExistence type="predicted"/>
<dbReference type="EMBL" id="PEBJ01000004">
    <property type="protein sequence ID" value="PJM76722.1"/>
    <property type="molecule type" value="Genomic_DNA"/>
</dbReference>
<protein>
    <submittedName>
        <fullName evidence="3">AAA family ATPase</fullName>
    </submittedName>
</protein>
<name>A0A2M9HIT6_9BIFI</name>
<dbReference type="SUPFAM" id="SSF52540">
    <property type="entry name" value="P-loop containing nucleoside triphosphate hydrolases"/>
    <property type="match status" value="1"/>
</dbReference>
<dbReference type="InterPro" id="IPR025420">
    <property type="entry name" value="DUF4143"/>
</dbReference>
<dbReference type="Pfam" id="PF13635">
    <property type="entry name" value="DUF4143"/>
    <property type="match status" value="1"/>
</dbReference>
<feature type="domain" description="DUF4143" evidence="2">
    <location>
        <begin position="170"/>
        <end position="330"/>
    </location>
</feature>
<dbReference type="PANTHER" id="PTHR43566:SF2">
    <property type="entry name" value="DUF4143 DOMAIN-CONTAINING PROTEIN"/>
    <property type="match status" value="1"/>
</dbReference>
<dbReference type="Proteomes" id="UP000229239">
    <property type="component" value="Unassembled WGS sequence"/>
</dbReference>
<dbReference type="AlphaFoldDB" id="A0A2M9HIT6"/>
<dbReference type="InterPro" id="IPR027417">
    <property type="entry name" value="P-loop_NTPase"/>
</dbReference>
<evidence type="ECO:0000313" key="3">
    <source>
        <dbReference type="EMBL" id="PJM76722.1"/>
    </source>
</evidence>
<dbReference type="InterPro" id="IPR041682">
    <property type="entry name" value="AAA_14"/>
</dbReference>
<comment type="caution">
    <text evidence="3">The sequence shown here is derived from an EMBL/GenBank/DDBJ whole genome shotgun (WGS) entry which is preliminary data.</text>
</comment>
<evidence type="ECO:0000259" key="1">
    <source>
        <dbReference type="Pfam" id="PF13173"/>
    </source>
</evidence>
<evidence type="ECO:0000313" key="4">
    <source>
        <dbReference type="Proteomes" id="UP000229239"/>
    </source>
</evidence>
<sequence>MSTKIRSLATQFPIITLTGARQSGKTTLSQELFKDFEHVTLEDPAMRDLATHDMRSFLNRYNNHVIFDEAQRVPELFSALQGIVDDRNENGQFVLTGSQNFLLMKTISQSLAGRVAVMYLLPLSYSELTDAGLKPGSMDDWIWRGGYPRVYANGISPLDFYPSYIDTYVERDVRNELGVRKLSLFRRFLTQCATRVGEVVNYESLARDSGVDGKTAEEWLSILETSFIAFRLYPYYNNFGKRMVKSPKLYFYDTGLAANLLELESADEIMTSAYRGNLFENAVAVEIIKQYHARGRRPRLYYWRDYTKQEIDFIVEKGGRIRYAIEVKASASFDSHAFATMDKLSPVLGLTKEQRVVIYGGDEMYDTRFGRTMPISELNGLVA</sequence>
<organism evidence="3 4">
    <name type="scientific">Bifidobacterium felsineum</name>
    <dbReference type="NCBI Taxonomy" id="2045440"/>
    <lineage>
        <taxon>Bacteria</taxon>
        <taxon>Bacillati</taxon>
        <taxon>Actinomycetota</taxon>
        <taxon>Actinomycetes</taxon>
        <taxon>Bifidobacteriales</taxon>
        <taxon>Bifidobacteriaceae</taxon>
        <taxon>Bifidobacterium</taxon>
    </lineage>
</organism>
<dbReference type="PANTHER" id="PTHR43566">
    <property type="entry name" value="CONSERVED PROTEIN"/>
    <property type="match status" value="1"/>
</dbReference>
<feature type="domain" description="AAA" evidence="1">
    <location>
        <begin position="12"/>
        <end position="128"/>
    </location>
</feature>
<keyword evidence="4" id="KW-1185">Reference proteome</keyword>
<gene>
    <name evidence="3" type="ORF">CSQ86_07905</name>
</gene>
<accession>A0A2M9HIT6</accession>
<dbReference type="Pfam" id="PF13173">
    <property type="entry name" value="AAA_14"/>
    <property type="match status" value="1"/>
</dbReference>
<evidence type="ECO:0000259" key="2">
    <source>
        <dbReference type="Pfam" id="PF13635"/>
    </source>
</evidence>
<reference evidence="4" key="1">
    <citation type="submission" date="2017-10" db="EMBL/GenBank/DDBJ databases">
        <title>Draft genome sequences of strains TRE 1, TRE 9, TRE H and TRI 7, isolated from tamarins, belonging to four potential novel Bifidobacterium species.</title>
        <authorList>
            <person name="Mattarelli P."/>
            <person name="Modesto M."/>
            <person name="Puglisi E."/>
            <person name="Morelli L."/>
            <person name="Bonetti A."/>
            <person name="Spezio C."/>
            <person name="Sandri C."/>
        </authorList>
    </citation>
    <scope>NUCLEOTIDE SEQUENCE [LARGE SCALE GENOMIC DNA]</scope>
    <source>
        <strain evidence="4">TREH</strain>
    </source>
</reference>
<dbReference type="OrthoDB" id="128089at2"/>